<dbReference type="PANTHER" id="PTHR12930:SF0">
    <property type="entry name" value="RING FINGER PROTEIN 113B"/>
    <property type="match status" value="1"/>
</dbReference>
<keyword evidence="1" id="KW-0863">Zinc-finger</keyword>
<feature type="compositionally biased region" description="Basic and acidic residues" evidence="2">
    <location>
        <begin position="191"/>
        <end position="204"/>
    </location>
</feature>
<accession>A0A9P5E8T9</accession>
<protein>
    <recommendedName>
        <fullName evidence="1">Pre-mRNA-splicing factor CWC24</fullName>
    </recommendedName>
</protein>
<evidence type="ECO:0000256" key="1">
    <source>
        <dbReference type="RuleBase" id="RU367110"/>
    </source>
</evidence>
<feature type="region of interest" description="Disordered" evidence="2">
    <location>
        <begin position="191"/>
        <end position="211"/>
    </location>
</feature>
<comment type="function">
    <text evidence="1">Involved in pre-mRNA splicing.</text>
</comment>
<comment type="similarity">
    <text evidence="1">Belongs to the CWC24 family.</text>
</comment>
<gene>
    <name evidence="3" type="ORF">FAGAP_11419</name>
</gene>
<dbReference type="GO" id="GO:0008270">
    <property type="term" value="F:zinc ion binding"/>
    <property type="evidence" value="ECO:0007669"/>
    <property type="project" value="UniProtKB-KW"/>
</dbReference>
<dbReference type="InterPro" id="IPR039971">
    <property type="entry name" value="CWC24-like"/>
</dbReference>
<dbReference type="GO" id="GO:0005684">
    <property type="term" value="C:U2-type spliceosomal complex"/>
    <property type="evidence" value="ECO:0007669"/>
    <property type="project" value="TreeGrafter"/>
</dbReference>
<keyword evidence="1" id="KW-0508">mRNA splicing</keyword>
<organism evidence="3 4">
    <name type="scientific">Fusarium agapanthi</name>
    <dbReference type="NCBI Taxonomy" id="1803897"/>
    <lineage>
        <taxon>Eukaryota</taxon>
        <taxon>Fungi</taxon>
        <taxon>Dikarya</taxon>
        <taxon>Ascomycota</taxon>
        <taxon>Pezizomycotina</taxon>
        <taxon>Sordariomycetes</taxon>
        <taxon>Hypocreomycetidae</taxon>
        <taxon>Hypocreales</taxon>
        <taxon>Nectriaceae</taxon>
        <taxon>Fusarium</taxon>
        <taxon>Fusarium fujikuroi species complex</taxon>
    </lineage>
</organism>
<keyword evidence="1" id="KW-0479">Metal-binding</keyword>
<reference evidence="3" key="1">
    <citation type="submission" date="2020-01" db="EMBL/GenBank/DDBJ databases">
        <title>Identification and distribution of gene clusters putatively required for synthesis of sphingolipid metabolism inhibitors in phylogenetically diverse species of the filamentous fungus Fusarium.</title>
        <authorList>
            <person name="Kim H.-S."/>
            <person name="Busman M."/>
            <person name="Brown D.W."/>
            <person name="Divon H."/>
            <person name="Uhlig S."/>
            <person name="Proctor R.H."/>
        </authorList>
    </citation>
    <scope>NUCLEOTIDE SEQUENCE</scope>
    <source>
        <strain evidence="3">NRRL 31653</strain>
    </source>
</reference>
<dbReference type="OrthoDB" id="25761at2759"/>
<dbReference type="GO" id="GO:0006397">
    <property type="term" value="P:mRNA processing"/>
    <property type="evidence" value="ECO:0007669"/>
    <property type="project" value="UniProtKB-KW"/>
</dbReference>
<dbReference type="GO" id="GO:0034247">
    <property type="term" value="P:snoRNA splicing"/>
    <property type="evidence" value="ECO:0007669"/>
    <property type="project" value="TreeGrafter"/>
</dbReference>
<keyword evidence="1" id="KW-0539">Nucleus</keyword>
<comment type="caution">
    <text evidence="3">The sequence shown here is derived from an EMBL/GenBank/DDBJ whole genome shotgun (WGS) entry which is preliminary data.</text>
</comment>
<evidence type="ECO:0000313" key="3">
    <source>
        <dbReference type="EMBL" id="KAF4487722.1"/>
    </source>
</evidence>
<comment type="subunit">
    <text evidence="1">Associated with the spliceosome.</text>
</comment>
<evidence type="ECO:0000256" key="2">
    <source>
        <dbReference type="SAM" id="MobiDB-lite"/>
    </source>
</evidence>
<keyword evidence="1" id="KW-0862">Zinc</keyword>
<keyword evidence="1" id="KW-0747">Spliceosome</keyword>
<evidence type="ECO:0000313" key="4">
    <source>
        <dbReference type="Proteomes" id="UP000737391"/>
    </source>
</evidence>
<sequence>RVKRRKKTGTVTASSKDLATGKTDLQATVYTADRNVPITSTNDATKHSNWYDEDSQDALSAKNLLGSTRTAAKDSQPDGTYKGLANQTTFIQRNPDAPNRAKGPVKASSNVRTITVMDFKPDVCKDYKKTGCQGWQLDREWEEVTKGKKNLGGTVVASANRDRRKDPTCAACGAGTNGVFNSAKKLKKLLEKKKEREEQKKKEEEEAQEEQ</sequence>
<dbReference type="PANTHER" id="PTHR12930">
    <property type="entry name" value="ZINC FINGER PROTEIN 183"/>
    <property type="match status" value="1"/>
</dbReference>
<dbReference type="GO" id="GO:0003677">
    <property type="term" value="F:DNA binding"/>
    <property type="evidence" value="ECO:0007669"/>
    <property type="project" value="UniProtKB-UniRule"/>
</dbReference>
<dbReference type="AlphaFoldDB" id="A0A9P5E8T9"/>
<dbReference type="Proteomes" id="UP000737391">
    <property type="component" value="Unassembled WGS sequence"/>
</dbReference>
<name>A0A9P5E8T9_9HYPO</name>
<keyword evidence="1" id="KW-0507">mRNA processing</keyword>
<dbReference type="EMBL" id="LUFC02001064">
    <property type="protein sequence ID" value="KAF4487722.1"/>
    <property type="molecule type" value="Genomic_DNA"/>
</dbReference>
<keyword evidence="1" id="KW-0238">DNA-binding</keyword>
<proteinExistence type="inferred from homology"/>
<comment type="subcellular location">
    <subcellularLocation>
        <location evidence="1">Nucleus</location>
    </subcellularLocation>
</comment>
<feature type="non-terminal residue" evidence="3">
    <location>
        <position position="1"/>
    </location>
</feature>
<keyword evidence="4" id="KW-1185">Reference proteome</keyword>